<accession>A0A2S5A2P5</accession>
<dbReference type="OrthoDB" id="195113at2"/>
<dbReference type="Proteomes" id="UP000236893">
    <property type="component" value="Unassembled WGS sequence"/>
</dbReference>
<dbReference type="GO" id="GO:0009231">
    <property type="term" value="P:riboflavin biosynthetic process"/>
    <property type="evidence" value="ECO:0007669"/>
    <property type="project" value="InterPro"/>
</dbReference>
<gene>
    <name evidence="2" type="ORF">C3K47_09715</name>
</gene>
<dbReference type="RefSeq" id="WP_103789097.1">
    <property type="nucleotide sequence ID" value="NZ_PQVF01000006.1"/>
</dbReference>
<organism evidence="2 3">
    <name type="scientific">Solitalea longa</name>
    <dbReference type="NCBI Taxonomy" id="2079460"/>
    <lineage>
        <taxon>Bacteria</taxon>
        <taxon>Pseudomonadati</taxon>
        <taxon>Bacteroidota</taxon>
        <taxon>Sphingobacteriia</taxon>
        <taxon>Sphingobacteriales</taxon>
        <taxon>Sphingobacteriaceae</taxon>
        <taxon>Solitalea</taxon>
    </lineage>
</organism>
<dbReference type="EMBL" id="PQVF01000006">
    <property type="protein sequence ID" value="POY36794.1"/>
    <property type="molecule type" value="Genomic_DNA"/>
</dbReference>
<dbReference type="SUPFAM" id="SSF53597">
    <property type="entry name" value="Dihydrofolate reductase-like"/>
    <property type="match status" value="1"/>
</dbReference>
<dbReference type="InterPro" id="IPR002734">
    <property type="entry name" value="RibDG_C"/>
</dbReference>
<dbReference type="InterPro" id="IPR024072">
    <property type="entry name" value="DHFR-like_dom_sf"/>
</dbReference>
<dbReference type="PANTHER" id="PTHR38011">
    <property type="entry name" value="DIHYDROFOLATE REDUCTASE FAMILY PROTEIN (AFU_ORTHOLOGUE AFUA_8G06820)"/>
    <property type="match status" value="1"/>
</dbReference>
<evidence type="ECO:0000259" key="1">
    <source>
        <dbReference type="Pfam" id="PF01872"/>
    </source>
</evidence>
<name>A0A2S5A2P5_9SPHI</name>
<comment type="caution">
    <text evidence="2">The sequence shown here is derived from an EMBL/GenBank/DDBJ whole genome shotgun (WGS) entry which is preliminary data.</text>
</comment>
<protein>
    <submittedName>
        <fullName evidence="2">Dihydrofolate reductase</fullName>
    </submittedName>
</protein>
<evidence type="ECO:0000313" key="2">
    <source>
        <dbReference type="EMBL" id="POY36794.1"/>
    </source>
</evidence>
<dbReference type="GO" id="GO:0008703">
    <property type="term" value="F:5-amino-6-(5-phosphoribosylamino)uracil reductase activity"/>
    <property type="evidence" value="ECO:0007669"/>
    <property type="project" value="InterPro"/>
</dbReference>
<proteinExistence type="predicted"/>
<dbReference type="AlphaFoldDB" id="A0A2S5A2P5"/>
<sequence length="184" mass="20398">MAKLNVFNFITLNGFYKGPNEDISWHKHGSEENEFAGDMLQFDSVLLFGRVTYQMMASYWPTPFAMENDPVVAEGMNKAEKIVFSKTLKNATWQNTKILGGDLAEEVKSLKQISAKSLSVLGSGSIVTQLAEAGLIDEYQIMIDPVAIGKGTPIFNNIKHQLDLKLIDTKTFKSGVVMLTYLPA</sequence>
<reference evidence="2 3" key="1">
    <citation type="submission" date="2018-01" db="EMBL/GenBank/DDBJ databases">
        <authorList>
            <person name="Gaut B.S."/>
            <person name="Morton B.R."/>
            <person name="Clegg M.T."/>
            <person name="Duvall M.R."/>
        </authorList>
    </citation>
    <scope>NUCLEOTIDE SEQUENCE [LARGE SCALE GENOMIC DNA]</scope>
    <source>
        <strain evidence="2 3">HR-AV</strain>
    </source>
</reference>
<keyword evidence="3" id="KW-1185">Reference proteome</keyword>
<dbReference type="Pfam" id="PF01872">
    <property type="entry name" value="RibD_C"/>
    <property type="match status" value="1"/>
</dbReference>
<dbReference type="InterPro" id="IPR050765">
    <property type="entry name" value="Riboflavin_Biosynth_HTPR"/>
</dbReference>
<dbReference type="PANTHER" id="PTHR38011:SF11">
    <property type="entry name" value="2,5-DIAMINO-6-RIBOSYLAMINO-4(3H)-PYRIMIDINONE 5'-PHOSPHATE REDUCTASE"/>
    <property type="match status" value="1"/>
</dbReference>
<dbReference type="Gene3D" id="3.40.430.10">
    <property type="entry name" value="Dihydrofolate Reductase, subunit A"/>
    <property type="match status" value="1"/>
</dbReference>
<feature type="domain" description="Bacterial bifunctional deaminase-reductase C-terminal" evidence="1">
    <location>
        <begin position="3"/>
        <end position="177"/>
    </location>
</feature>
<evidence type="ECO:0000313" key="3">
    <source>
        <dbReference type="Proteomes" id="UP000236893"/>
    </source>
</evidence>